<organism evidence="1 2">
    <name type="scientific">Alteromonas gracilis</name>
    <dbReference type="NCBI Taxonomy" id="1479524"/>
    <lineage>
        <taxon>Bacteria</taxon>
        <taxon>Pseudomonadati</taxon>
        <taxon>Pseudomonadota</taxon>
        <taxon>Gammaproteobacteria</taxon>
        <taxon>Alteromonadales</taxon>
        <taxon>Alteromonadaceae</taxon>
        <taxon>Alteromonas/Salinimonas group</taxon>
        <taxon>Alteromonas</taxon>
    </lineage>
</organism>
<dbReference type="SUPFAM" id="SSF53850">
    <property type="entry name" value="Periplasmic binding protein-like II"/>
    <property type="match status" value="1"/>
</dbReference>
<dbReference type="Proteomes" id="UP000239539">
    <property type="component" value="Unassembled WGS sequence"/>
</dbReference>
<dbReference type="EMBL" id="PVNO01000024">
    <property type="protein sequence ID" value="PRO69540.1"/>
    <property type="molecule type" value="Genomic_DNA"/>
</dbReference>
<protein>
    <recommendedName>
        <fullName evidence="3">Solute-binding protein family 3/N-terminal domain-containing protein</fullName>
    </recommendedName>
</protein>
<gene>
    <name evidence="1" type="ORF">C6Y39_07600</name>
</gene>
<proteinExistence type="predicted"/>
<comment type="caution">
    <text evidence="1">The sequence shown here is derived from an EMBL/GenBank/DDBJ whole genome shotgun (WGS) entry which is preliminary data.</text>
</comment>
<reference evidence="2" key="1">
    <citation type="journal article" date="2020" name="Int. J. Syst. Evol. Microbiol.">
        <title>Alteromonas alba sp. nov., a marine bacterium isolated from the seawater of the West Pacific Ocean.</title>
        <authorList>
            <person name="Sun C."/>
            <person name="Wu Y.-H."/>
            <person name="Xamxidin M."/>
            <person name="Cheng H."/>
            <person name="Xu X.-W."/>
        </authorList>
    </citation>
    <scope>NUCLEOTIDE SEQUENCE [LARGE SCALE GENOMIC DNA]</scope>
    <source>
        <strain evidence="2">9a2</strain>
    </source>
</reference>
<accession>A0ABX5CSF2</accession>
<evidence type="ECO:0008006" key="3">
    <source>
        <dbReference type="Google" id="ProtNLM"/>
    </source>
</evidence>
<name>A0ABX5CSF2_9ALTE</name>
<evidence type="ECO:0000313" key="2">
    <source>
        <dbReference type="Proteomes" id="UP000239539"/>
    </source>
</evidence>
<sequence length="286" mass="32981">MAKEENHQSIVFTRAFADNEYGNYHVAVLQAALNATPDLGSTTLVPHPQPMSQSRQLVSLINGEADVMWSATSQVREKQLIPIRLPLLKGFAGFRVFVINPDKQDSFNYSIDSSTLKTRTLVQGSDWPDLTVLSSNGYNVEGEDWSLWFNSMYSLVEKNLVDAFPRNVIEVHRDLSRHSDKHVSLEQYHLLNYPNYEYFFVSPNNQALANRLKIGLIRILENGELNNIFNYFDFHEEAGKLVDSGTRKIHYLDNPNIPYRINYARWDKHPQLAIEALRKELIELRK</sequence>
<evidence type="ECO:0000313" key="1">
    <source>
        <dbReference type="EMBL" id="PRO69540.1"/>
    </source>
</evidence>
<keyword evidence="2" id="KW-1185">Reference proteome</keyword>